<organism evidence="2 3">
    <name type="scientific">Pholiota conissans</name>
    <dbReference type="NCBI Taxonomy" id="109636"/>
    <lineage>
        <taxon>Eukaryota</taxon>
        <taxon>Fungi</taxon>
        <taxon>Dikarya</taxon>
        <taxon>Basidiomycota</taxon>
        <taxon>Agaricomycotina</taxon>
        <taxon>Agaricomycetes</taxon>
        <taxon>Agaricomycetidae</taxon>
        <taxon>Agaricales</taxon>
        <taxon>Agaricineae</taxon>
        <taxon>Strophariaceae</taxon>
        <taxon>Pholiota</taxon>
    </lineage>
</organism>
<reference evidence="2" key="1">
    <citation type="submission" date="2020-11" db="EMBL/GenBank/DDBJ databases">
        <authorList>
            <consortium name="DOE Joint Genome Institute"/>
            <person name="Ahrendt S."/>
            <person name="Riley R."/>
            <person name="Andreopoulos W."/>
            <person name="Labutti K."/>
            <person name="Pangilinan J."/>
            <person name="Ruiz-Duenas F.J."/>
            <person name="Barrasa J.M."/>
            <person name="Sanchez-Garcia M."/>
            <person name="Camarero S."/>
            <person name="Miyauchi S."/>
            <person name="Serrano A."/>
            <person name="Linde D."/>
            <person name="Babiker R."/>
            <person name="Drula E."/>
            <person name="Ayuso-Fernandez I."/>
            <person name="Pacheco R."/>
            <person name="Padilla G."/>
            <person name="Ferreira P."/>
            <person name="Barriuso J."/>
            <person name="Kellner H."/>
            <person name="Castanera R."/>
            <person name="Alfaro M."/>
            <person name="Ramirez L."/>
            <person name="Pisabarro A.G."/>
            <person name="Kuo A."/>
            <person name="Tritt A."/>
            <person name="Lipzen A."/>
            <person name="He G."/>
            <person name="Yan M."/>
            <person name="Ng V."/>
            <person name="Cullen D."/>
            <person name="Martin F."/>
            <person name="Rosso M.-N."/>
            <person name="Henrissat B."/>
            <person name="Hibbett D."/>
            <person name="Martinez A.T."/>
            <person name="Grigoriev I.V."/>
        </authorList>
    </citation>
    <scope>NUCLEOTIDE SEQUENCE</scope>
    <source>
        <strain evidence="2">CIRM-BRFM 674</strain>
    </source>
</reference>
<dbReference type="Proteomes" id="UP000807469">
    <property type="component" value="Unassembled WGS sequence"/>
</dbReference>
<proteinExistence type="predicted"/>
<dbReference type="EMBL" id="MU155130">
    <property type="protein sequence ID" value="KAF9486424.1"/>
    <property type="molecule type" value="Genomic_DNA"/>
</dbReference>
<accession>A0A9P5ZEV3</accession>
<name>A0A9P5ZEV3_9AGAR</name>
<protein>
    <submittedName>
        <fullName evidence="2">Uncharacterized protein</fullName>
    </submittedName>
</protein>
<sequence>MSNPPQKYFQLGGYSPHITWLQHTYDDTALADAIVGIGSPLRGGKRLDEPVDLILGITEHGSSHLLLTGPQVLKLKRISRLSFPSRLPFLASDFESLSPVSFFSVDELVKKLAFHKPKAKGKKSGSDAPADSSQANKGYNPGIKNPYRGAFEHGRILFRILNEALRDLSPDTFGIDDNSWVNEVGISSFVFNTKGVDDRPASERLKNPHVLDIGFCNATLPDITPEYQTARHIVHAGNALLHRQGKKQVFP</sequence>
<keyword evidence="3" id="KW-1185">Reference proteome</keyword>
<gene>
    <name evidence="2" type="ORF">BDN70DRAFT_869967</name>
</gene>
<evidence type="ECO:0000313" key="2">
    <source>
        <dbReference type="EMBL" id="KAF9486424.1"/>
    </source>
</evidence>
<evidence type="ECO:0000256" key="1">
    <source>
        <dbReference type="SAM" id="MobiDB-lite"/>
    </source>
</evidence>
<dbReference type="OrthoDB" id="3235609at2759"/>
<evidence type="ECO:0000313" key="3">
    <source>
        <dbReference type="Proteomes" id="UP000807469"/>
    </source>
</evidence>
<dbReference type="AlphaFoldDB" id="A0A9P5ZEV3"/>
<comment type="caution">
    <text evidence="2">The sequence shown here is derived from an EMBL/GenBank/DDBJ whole genome shotgun (WGS) entry which is preliminary data.</text>
</comment>
<feature type="region of interest" description="Disordered" evidence="1">
    <location>
        <begin position="119"/>
        <end position="143"/>
    </location>
</feature>